<accession>A0A165ZWE9</accession>
<dbReference type="EMBL" id="LWMT01000252">
    <property type="protein sequence ID" value="KZX11254.1"/>
    <property type="molecule type" value="Genomic_DNA"/>
</dbReference>
<protein>
    <submittedName>
        <fullName evidence="1">Uncharacterized protein</fullName>
    </submittedName>
</protein>
<reference evidence="1 2" key="1">
    <citation type="submission" date="2016-04" db="EMBL/GenBank/DDBJ databases">
        <title>Genome sequence of Methanobrevibacter filiformis DSM 11501.</title>
        <authorList>
            <person name="Poehlein A."/>
            <person name="Seedorf H."/>
            <person name="Daniel R."/>
        </authorList>
    </citation>
    <scope>NUCLEOTIDE SEQUENCE [LARGE SCALE GENOMIC DNA]</scope>
    <source>
        <strain evidence="1 2">DSM 11501</strain>
    </source>
</reference>
<comment type="caution">
    <text evidence="1">The sequence shown here is derived from an EMBL/GenBank/DDBJ whole genome shotgun (WGS) entry which is preliminary data.</text>
</comment>
<dbReference type="PATRIC" id="fig|55758.3.peg.1682"/>
<sequence length="102" mass="11900">MEYNCFNVNIGHEIKGNGNLEEILEEFGKLYITDSFFTLVNDKKEILQFMLEKNDGWVADIPEMEKNRALQKHVEYSQCITLIEDFYNGISIDTSDFDILPL</sequence>
<dbReference type="AlphaFoldDB" id="A0A165ZWE9"/>
<name>A0A165ZWE9_9EURY</name>
<dbReference type="RefSeq" id="WP_066973232.1">
    <property type="nucleotide sequence ID" value="NZ_LWMT01000252.1"/>
</dbReference>
<keyword evidence="2" id="KW-1185">Reference proteome</keyword>
<gene>
    <name evidence="1" type="ORF">MBFIL_14920</name>
</gene>
<evidence type="ECO:0000313" key="1">
    <source>
        <dbReference type="EMBL" id="KZX11254.1"/>
    </source>
</evidence>
<proteinExistence type="predicted"/>
<evidence type="ECO:0000313" key="2">
    <source>
        <dbReference type="Proteomes" id="UP000077066"/>
    </source>
</evidence>
<organism evidence="1 2">
    <name type="scientific">Methanobrevibacter filiformis</name>
    <dbReference type="NCBI Taxonomy" id="55758"/>
    <lineage>
        <taxon>Archaea</taxon>
        <taxon>Methanobacteriati</taxon>
        <taxon>Methanobacteriota</taxon>
        <taxon>Methanomada group</taxon>
        <taxon>Methanobacteria</taxon>
        <taxon>Methanobacteriales</taxon>
        <taxon>Methanobacteriaceae</taxon>
        <taxon>Methanobrevibacter</taxon>
    </lineage>
</organism>
<dbReference type="Proteomes" id="UP000077066">
    <property type="component" value="Unassembled WGS sequence"/>
</dbReference>